<dbReference type="RefSeq" id="WP_024741129.1">
    <property type="nucleotide sequence ID" value="NZ_BAUG01000018.1"/>
</dbReference>
<feature type="transmembrane region" description="Helical" evidence="5">
    <location>
        <begin position="120"/>
        <end position="139"/>
    </location>
</feature>
<evidence type="ECO:0000256" key="5">
    <source>
        <dbReference type="SAM" id="Phobius"/>
    </source>
</evidence>
<evidence type="ECO:0000256" key="1">
    <source>
        <dbReference type="ARBA" id="ARBA00004141"/>
    </source>
</evidence>
<accession>A0A2H1E800</accession>
<dbReference type="Proteomes" id="UP000231564">
    <property type="component" value="Chromosome MARIT"/>
</dbReference>
<evidence type="ECO:0000259" key="6">
    <source>
        <dbReference type="Pfam" id="PF07291"/>
    </source>
</evidence>
<dbReference type="STRING" id="1349785.GCA_000509405_01549"/>
<dbReference type="GO" id="GO:0016020">
    <property type="term" value="C:membrane"/>
    <property type="evidence" value="ECO:0007669"/>
    <property type="project" value="UniProtKB-SubCell"/>
</dbReference>
<dbReference type="GeneID" id="47722305"/>
<evidence type="ECO:0000256" key="2">
    <source>
        <dbReference type="ARBA" id="ARBA00022692"/>
    </source>
</evidence>
<gene>
    <name evidence="7" type="ORF">MARIT_0729</name>
</gene>
<keyword evidence="4 5" id="KW-0472">Membrane</keyword>
<feature type="transmembrane region" description="Helical" evidence="5">
    <location>
        <begin position="50"/>
        <end position="73"/>
    </location>
</feature>
<evidence type="ECO:0000256" key="4">
    <source>
        <dbReference type="ARBA" id="ARBA00023136"/>
    </source>
</evidence>
<dbReference type="KEGG" id="tmar:MARIT_0729"/>
<proteinExistence type="predicted"/>
<dbReference type="Pfam" id="PF07291">
    <property type="entry name" value="MauE"/>
    <property type="match status" value="1"/>
</dbReference>
<reference evidence="7 8" key="1">
    <citation type="submission" date="2016-11" db="EMBL/GenBank/DDBJ databases">
        <authorList>
            <person name="Jaros S."/>
            <person name="Januszkiewicz K."/>
            <person name="Wedrychowicz H."/>
        </authorList>
    </citation>
    <scope>NUCLEOTIDE SEQUENCE [LARGE SCALE GENOMIC DNA]</scope>
    <source>
        <strain evidence="7">NCIMB 2154T</strain>
    </source>
</reference>
<feature type="transmembrane region" description="Helical" evidence="5">
    <location>
        <begin position="151"/>
        <end position="171"/>
    </location>
</feature>
<dbReference type="GO" id="GO:0030416">
    <property type="term" value="P:methylamine metabolic process"/>
    <property type="evidence" value="ECO:0007669"/>
    <property type="project" value="InterPro"/>
</dbReference>
<keyword evidence="8" id="KW-1185">Reference proteome</keyword>
<dbReference type="AlphaFoldDB" id="A0A2H1E800"/>
<protein>
    <recommendedName>
        <fullName evidence="6">Methylamine utilisation protein MauE domain-containing protein</fullName>
    </recommendedName>
</protein>
<feature type="transmembrane region" description="Helical" evidence="5">
    <location>
        <begin position="12"/>
        <end position="30"/>
    </location>
</feature>
<dbReference type="InterPro" id="IPR009908">
    <property type="entry name" value="Methylamine_util_MauE"/>
</dbReference>
<dbReference type="OrthoDB" id="648842at2"/>
<evidence type="ECO:0000313" key="7">
    <source>
        <dbReference type="EMBL" id="SFZ80648.1"/>
    </source>
</evidence>
<comment type="subcellular location">
    <subcellularLocation>
        <location evidence="1">Membrane</location>
        <topology evidence="1">Multi-pass membrane protein</topology>
    </subcellularLocation>
</comment>
<name>A0A2H1E800_9FLAO</name>
<organism evidence="7 8">
    <name type="scientific">Tenacibaculum maritimum NCIMB 2154</name>
    <dbReference type="NCBI Taxonomy" id="1349785"/>
    <lineage>
        <taxon>Bacteria</taxon>
        <taxon>Pseudomonadati</taxon>
        <taxon>Bacteroidota</taxon>
        <taxon>Flavobacteriia</taxon>
        <taxon>Flavobacteriales</taxon>
        <taxon>Flavobacteriaceae</taxon>
        <taxon>Tenacibaculum</taxon>
    </lineage>
</organism>
<sequence>MILKILTYLSRLIVGALFIFSGFVKLVDPIGSQYKFAEYFSEDVLNLEFLIPYALPFSILLIIAEILLGVMLLVGYRPKLTVWSLAGLSVIFLFLTWYSAYYNKVTDCGCFGDAIKLSTWGTFYKNVVLMVFIVILILGVQYIKPLFSEKLAVATTYVSLFAFLYITYYVLTHLPIIDFRAYAVGKNIPDGMEYKGNGEEPPIHDFALEGEEGDVTKELLAKEKLMLVVVYNLEKADKNGWNAIKEASEKAVANGYTVYGVSASYIDDLVVAQNQYDLPFSFLFCDETALKTMIRANPGIMKINNGTITGKWNWTDADDIVF</sequence>
<dbReference type="EMBL" id="LT634361">
    <property type="protein sequence ID" value="SFZ80648.1"/>
    <property type="molecule type" value="Genomic_DNA"/>
</dbReference>
<keyword evidence="3 5" id="KW-1133">Transmembrane helix</keyword>
<feature type="domain" description="Methylamine utilisation protein MauE" evidence="6">
    <location>
        <begin position="4"/>
        <end position="138"/>
    </location>
</feature>
<evidence type="ECO:0000256" key="3">
    <source>
        <dbReference type="ARBA" id="ARBA00022989"/>
    </source>
</evidence>
<feature type="transmembrane region" description="Helical" evidence="5">
    <location>
        <begin position="80"/>
        <end position="100"/>
    </location>
</feature>
<evidence type="ECO:0000313" key="8">
    <source>
        <dbReference type="Proteomes" id="UP000231564"/>
    </source>
</evidence>
<keyword evidence="2 5" id="KW-0812">Transmembrane</keyword>